<evidence type="ECO:0000256" key="1">
    <source>
        <dbReference type="ARBA" id="ARBA00008780"/>
    </source>
</evidence>
<dbReference type="CDD" id="cd00147">
    <property type="entry name" value="cPLA2_like"/>
    <property type="match status" value="1"/>
</dbReference>
<dbReference type="EMBL" id="KQ964280">
    <property type="protein sequence ID" value="KXJ85521.1"/>
    <property type="molecule type" value="Genomic_DNA"/>
</dbReference>
<reference evidence="10" key="1">
    <citation type="submission" date="2016-02" db="EMBL/GenBank/DDBJ databases">
        <title>Draft genome sequence of Microdochium bolleyi, a fungal endophyte of beachgrass.</title>
        <authorList>
            <consortium name="DOE Joint Genome Institute"/>
            <person name="David A.S."/>
            <person name="May G."/>
            <person name="Haridas S."/>
            <person name="Lim J."/>
            <person name="Wang M."/>
            <person name="Labutti K."/>
            <person name="Lipzen A."/>
            <person name="Barry K."/>
            <person name="Grigoriev I.V."/>
        </authorList>
    </citation>
    <scope>NUCLEOTIDE SEQUENCE [LARGE SCALE GENOMIC DNA]</scope>
    <source>
        <strain evidence="10">J235TASD1</strain>
    </source>
</reference>
<dbReference type="PANTHER" id="PTHR10728">
    <property type="entry name" value="CYTOSOLIC PHOSPHOLIPASE A2"/>
    <property type="match status" value="1"/>
</dbReference>
<dbReference type="Pfam" id="PF01735">
    <property type="entry name" value="PLA2_B"/>
    <property type="match status" value="1"/>
</dbReference>
<evidence type="ECO:0000256" key="7">
    <source>
        <dbReference type="SAM" id="MobiDB-lite"/>
    </source>
</evidence>
<comment type="similarity">
    <text evidence="1 6">Belongs to the lysophospholipase family.</text>
</comment>
<evidence type="ECO:0000313" key="9">
    <source>
        <dbReference type="EMBL" id="KXJ85521.1"/>
    </source>
</evidence>
<dbReference type="Gene3D" id="3.40.1090.10">
    <property type="entry name" value="Cytosolic phospholipase A2 catalytic domain"/>
    <property type="match status" value="2"/>
</dbReference>
<protein>
    <recommendedName>
        <fullName evidence="6">Lysophospholipase</fullName>
        <ecNumber evidence="6">3.1.1.5</ecNumber>
    </recommendedName>
</protein>
<dbReference type="GO" id="GO:0016740">
    <property type="term" value="F:transferase activity"/>
    <property type="evidence" value="ECO:0007669"/>
    <property type="project" value="UniProtKB-KW"/>
</dbReference>
<dbReference type="InParanoid" id="A0A136IKM1"/>
<evidence type="ECO:0000256" key="3">
    <source>
        <dbReference type="ARBA" id="ARBA00022963"/>
    </source>
</evidence>
<dbReference type="SUPFAM" id="SSF52151">
    <property type="entry name" value="FabD/lysophospholipase-like"/>
    <property type="match status" value="1"/>
</dbReference>
<keyword evidence="10" id="KW-1185">Reference proteome</keyword>
<evidence type="ECO:0000256" key="6">
    <source>
        <dbReference type="RuleBase" id="RU362103"/>
    </source>
</evidence>
<evidence type="ECO:0000259" key="8">
    <source>
        <dbReference type="PROSITE" id="PS51210"/>
    </source>
</evidence>
<name>A0A136IKM1_9PEZI</name>
<feature type="compositionally biased region" description="Basic and acidic residues" evidence="7">
    <location>
        <begin position="642"/>
        <end position="666"/>
    </location>
</feature>
<feature type="region of interest" description="Disordered" evidence="7">
    <location>
        <begin position="106"/>
        <end position="136"/>
    </location>
</feature>
<dbReference type="GO" id="GO:0046475">
    <property type="term" value="P:glycerophospholipid catabolic process"/>
    <property type="evidence" value="ECO:0007669"/>
    <property type="project" value="TreeGrafter"/>
</dbReference>
<gene>
    <name evidence="9" type="ORF">Micbo1qcDRAFT_169363</name>
</gene>
<comment type="catalytic activity">
    <reaction evidence="6">
        <text>a 1-acyl-sn-glycero-3-phosphocholine + H2O = sn-glycerol 3-phosphocholine + a fatty acid + H(+)</text>
        <dbReference type="Rhea" id="RHEA:15177"/>
        <dbReference type="ChEBI" id="CHEBI:15377"/>
        <dbReference type="ChEBI" id="CHEBI:15378"/>
        <dbReference type="ChEBI" id="CHEBI:16870"/>
        <dbReference type="ChEBI" id="CHEBI:28868"/>
        <dbReference type="ChEBI" id="CHEBI:58168"/>
        <dbReference type="EC" id="3.1.1.5"/>
    </reaction>
</comment>
<keyword evidence="9" id="KW-0808">Transferase</keyword>
<dbReference type="AlphaFoldDB" id="A0A136IKM1"/>
<dbReference type="OrthoDB" id="6121437at2759"/>
<sequence length="851" mass="94550">MSLMQWSRVGRSRNAAILAFRLRQGSRSQVALSTSSWASRRRSPAAATAANHLRGFFSSAGQQDPKGQKPGKRPSAVAPALLALSSFLIYSLYPADELRQARLLRRHHQDQQEQQHQQRQRELQEQKDGKNADTDDQQNAWSSFVHRFESFSDVTDIEWKAISDRIVDLILPEWSKNIPMQVRKLQRELSLSSGSLADIIWRDAGDPLSNPEIQYSASVRVSDELCADEKEFLARRKRIATAALARYLDLKEADINPDDVPTIALCGSGGGLRALVAGAGSFMATQQDGLYDCVTYTSGVSGSCWLQTLYNSSLSKGRFDLLLSHLKARLGIHIAYPPVAFESVITSPTNQLLLCSLVEKLRGDPNADFGLVDIYGILLAGRLLVPRGELGVNADDFKLSNQREFIKYGQNPLPIYTAIRHEIPMAATDTAASEADKEKAKQEAWFQWFEMTPYEFFCEEFNAGIPTWAMGRRFDRGRDVPSESGLHMPEVRLPFLMGIWGSAFCATLSHYYREIRPLMKSLTGFGAIDGMISTHSEDLEKVHPFDPATIPNFVYNMDEELRFTTPTQIHEQEYIQLMDAGMSNNLPIYPLLRPGRDVDIVIAFDASADVKTDNWLSVADGYARQRGVKGWPVGVGWPKASDSPKEVEEQLEAAEARSPADADARLSKAQGEMSKADESTTTINDPTAAPSAEAEQAISHPETSDLGYCTIWIGDVEERSSEPPPPSKALGASFANDGEAWETVAHPKSGLAVVYLPFLTNPKVDGVNPATSDYMSTWNFVYTPEQIDKVVALAQANYNEGKEQIRGCVRAIYERKKKNREAMESAVRSERDRRLTRLGIVGKLGEGDHFS</sequence>
<dbReference type="InterPro" id="IPR002642">
    <property type="entry name" value="LysoPLipase_cat_dom"/>
</dbReference>
<keyword evidence="2 5" id="KW-0378">Hydrolase</keyword>
<evidence type="ECO:0000256" key="2">
    <source>
        <dbReference type="ARBA" id="ARBA00022801"/>
    </source>
</evidence>
<organism evidence="9 10">
    <name type="scientific">Microdochium bolleyi</name>
    <dbReference type="NCBI Taxonomy" id="196109"/>
    <lineage>
        <taxon>Eukaryota</taxon>
        <taxon>Fungi</taxon>
        <taxon>Dikarya</taxon>
        <taxon>Ascomycota</taxon>
        <taxon>Pezizomycotina</taxon>
        <taxon>Sordariomycetes</taxon>
        <taxon>Xylariomycetidae</taxon>
        <taxon>Xylariales</taxon>
        <taxon>Microdochiaceae</taxon>
        <taxon>Microdochium</taxon>
    </lineage>
</organism>
<dbReference type="STRING" id="196109.A0A136IKM1"/>
<evidence type="ECO:0000256" key="4">
    <source>
        <dbReference type="ARBA" id="ARBA00023098"/>
    </source>
</evidence>
<evidence type="ECO:0000256" key="5">
    <source>
        <dbReference type="PROSITE-ProRule" id="PRU00555"/>
    </source>
</evidence>
<accession>A0A136IKM1</accession>
<proteinExistence type="inferred from homology"/>
<dbReference type="SMART" id="SM00022">
    <property type="entry name" value="PLAc"/>
    <property type="match status" value="1"/>
</dbReference>
<dbReference type="PANTHER" id="PTHR10728:SF40">
    <property type="entry name" value="PATATIN FAMILY PROTEIN"/>
    <property type="match status" value="1"/>
</dbReference>
<dbReference type="GO" id="GO:0004622">
    <property type="term" value="F:phosphatidylcholine lysophospholipase activity"/>
    <property type="evidence" value="ECO:0007669"/>
    <property type="project" value="UniProtKB-EC"/>
</dbReference>
<dbReference type="EC" id="3.1.1.5" evidence="6"/>
<dbReference type="GO" id="GO:0005829">
    <property type="term" value="C:cytosol"/>
    <property type="evidence" value="ECO:0007669"/>
    <property type="project" value="TreeGrafter"/>
</dbReference>
<dbReference type="Proteomes" id="UP000070501">
    <property type="component" value="Unassembled WGS sequence"/>
</dbReference>
<dbReference type="InterPro" id="IPR016035">
    <property type="entry name" value="Acyl_Trfase/lysoPLipase"/>
</dbReference>
<feature type="region of interest" description="Disordered" evidence="7">
    <location>
        <begin position="635"/>
        <end position="700"/>
    </location>
</feature>
<evidence type="ECO:0000313" key="10">
    <source>
        <dbReference type="Proteomes" id="UP000070501"/>
    </source>
</evidence>
<keyword evidence="3 5" id="KW-0442">Lipid degradation</keyword>
<keyword evidence="4 5" id="KW-0443">Lipid metabolism</keyword>
<feature type="compositionally biased region" description="Basic and acidic residues" evidence="7">
    <location>
        <begin position="119"/>
        <end position="133"/>
    </location>
</feature>
<dbReference type="PROSITE" id="PS51210">
    <property type="entry name" value="PLA2C"/>
    <property type="match status" value="1"/>
</dbReference>
<dbReference type="GO" id="GO:0004623">
    <property type="term" value="F:phospholipase A2 activity"/>
    <property type="evidence" value="ECO:0007669"/>
    <property type="project" value="TreeGrafter"/>
</dbReference>
<feature type="domain" description="PLA2c" evidence="8">
    <location>
        <begin position="209"/>
        <end position="845"/>
    </location>
</feature>